<dbReference type="Proteomes" id="UP001501532">
    <property type="component" value="Unassembled WGS sequence"/>
</dbReference>
<reference evidence="3" key="1">
    <citation type="journal article" date="2019" name="Int. J. Syst. Evol. Microbiol.">
        <title>The Global Catalogue of Microorganisms (GCM) 10K type strain sequencing project: providing services to taxonomists for standard genome sequencing and annotation.</title>
        <authorList>
            <consortium name="The Broad Institute Genomics Platform"/>
            <consortium name="The Broad Institute Genome Sequencing Center for Infectious Disease"/>
            <person name="Wu L."/>
            <person name="Ma J."/>
        </authorList>
    </citation>
    <scope>NUCLEOTIDE SEQUENCE [LARGE SCALE GENOMIC DNA]</scope>
    <source>
        <strain evidence="3">JCM 9091</strain>
    </source>
</reference>
<feature type="region of interest" description="Disordered" evidence="1">
    <location>
        <begin position="61"/>
        <end position="80"/>
    </location>
</feature>
<comment type="caution">
    <text evidence="2">The sequence shown here is derived from an EMBL/GenBank/DDBJ whole genome shotgun (WGS) entry which is preliminary data.</text>
</comment>
<gene>
    <name evidence="2" type="ORF">GCM10010448_65710</name>
</gene>
<protein>
    <submittedName>
        <fullName evidence="2">Uncharacterized protein</fullName>
    </submittedName>
</protein>
<keyword evidence="3" id="KW-1185">Reference proteome</keyword>
<evidence type="ECO:0000313" key="3">
    <source>
        <dbReference type="Proteomes" id="UP001501532"/>
    </source>
</evidence>
<organism evidence="2 3">
    <name type="scientific">Streptomyces glomeratus</name>
    <dbReference type="NCBI Taxonomy" id="284452"/>
    <lineage>
        <taxon>Bacteria</taxon>
        <taxon>Bacillati</taxon>
        <taxon>Actinomycetota</taxon>
        <taxon>Actinomycetes</taxon>
        <taxon>Kitasatosporales</taxon>
        <taxon>Streptomycetaceae</taxon>
        <taxon>Streptomyces</taxon>
    </lineage>
</organism>
<feature type="compositionally biased region" description="Basic and acidic residues" evidence="1">
    <location>
        <begin position="21"/>
        <end position="38"/>
    </location>
</feature>
<accession>A0ABP6M6I6</accession>
<dbReference type="EMBL" id="BAAAUF010000076">
    <property type="protein sequence ID" value="GAA3073890.1"/>
    <property type="molecule type" value="Genomic_DNA"/>
</dbReference>
<sequence length="145" mass="15078">MSLGAWQFGHAVGTTSDEELRDAVAGESGRDPGAERTGHPGARHRGVILVRHVFPSSPGRCRSRHSCFPHTSSKESDGFGRILRPCDGAGGHRHAGAAASRETKIVAVCIEQGASTASAPAGAIRVVSRSVSRVSEVEALSARAD</sequence>
<name>A0ABP6M6I6_9ACTN</name>
<evidence type="ECO:0000313" key="2">
    <source>
        <dbReference type="EMBL" id="GAA3073890.1"/>
    </source>
</evidence>
<proteinExistence type="predicted"/>
<evidence type="ECO:0000256" key="1">
    <source>
        <dbReference type="SAM" id="MobiDB-lite"/>
    </source>
</evidence>
<feature type="region of interest" description="Disordered" evidence="1">
    <location>
        <begin position="17"/>
        <end position="45"/>
    </location>
</feature>